<dbReference type="EMBL" id="OZ019901">
    <property type="protein sequence ID" value="CAK9236818.1"/>
    <property type="molecule type" value="Genomic_DNA"/>
</dbReference>
<gene>
    <name evidence="2" type="ORF">CSSPTR1EN2_LOCUS23218</name>
</gene>
<keyword evidence="3" id="KW-1185">Reference proteome</keyword>
<sequence length="157" mass="17287">MLRKSKPAAACSTPESLRSNSVPRTHDPVTRTLKYVDPGHRLCVPNFAAASFTPKDKHSKYHNLCHSSCGVIRMTSGDLYAIPHPQVLTGYKAKNASGQSNFSDVTLVSGRPRDMKTPMSTNQRYMKLIRKTPGMSNASLFAGKLIHIHSLPFSFEG</sequence>
<dbReference type="Proteomes" id="UP001497512">
    <property type="component" value="Chromosome 9"/>
</dbReference>
<reference evidence="2" key="1">
    <citation type="submission" date="2024-02" db="EMBL/GenBank/DDBJ databases">
        <authorList>
            <consortium name="ELIXIR-Norway"/>
            <consortium name="Elixir Norway"/>
        </authorList>
    </citation>
    <scope>NUCLEOTIDE SEQUENCE</scope>
</reference>
<feature type="region of interest" description="Disordered" evidence="1">
    <location>
        <begin position="1"/>
        <end position="26"/>
    </location>
</feature>
<proteinExistence type="predicted"/>
<evidence type="ECO:0000256" key="1">
    <source>
        <dbReference type="SAM" id="MobiDB-lite"/>
    </source>
</evidence>
<organism evidence="2 3">
    <name type="scientific">Sphagnum troendelagicum</name>
    <dbReference type="NCBI Taxonomy" id="128251"/>
    <lineage>
        <taxon>Eukaryota</taxon>
        <taxon>Viridiplantae</taxon>
        <taxon>Streptophyta</taxon>
        <taxon>Embryophyta</taxon>
        <taxon>Bryophyta</taxon>
        <taxon>Sphagnophytina</taxon>
        <taxon>Sphagnopsida</taxon>
        <taxon>Sphagnales</taxon>
        <taxon>Sphagnaceae</taxon>
        <taxon>Sphagnum</taxon>
    </lineage>
</organism>
<accession>A0ABP0V489</accession>
<protein>
    <submittedName>
        <fullName evidence="2">Uncharacterized protein</fullName>
    </submittedName>
</protein>
<name>A0ABP0V489_9BRYO</name>
<evidence type="ECO:0000313" key="3">
    <source>
        <dbReference type="Proteomes" id="UP001497512"/>
    </source>
</evidence>
<feature type="compositionally biased region" description="Polar residues" evidence="1">
    <location>
        <begin position="13"/>
        <end position="23"/>
    </location>
</feature>
<evidence type="ECO:0000313" key="2">
    <source>
        <dbReference type="EMBL" id="CAK9236818.1"/>
    </source>
</evidence>